<evidence type="ECO:0000256" key="1">
    <source>
        <dbReference type="ARBA" id="ARBA00022723"/>
    </source>
</evidence>
<keyword evidence="2 4" id="KW-0378">Hydrolase</keyword>
<dbReference type="AlphaFoldDB" id="A0A4U0T7G5"/>
<dbReference type="InterPro" id="IPR050072">
    <property type="entry name" value="Peptidase_M20A"/>
</dbReference>
<dbReference type="PANTHER" id="PTHR43808">
    <property type="entry name" value="ACETYLORNITHINE DEACETYLASE"/>
    <property type="match status" value="1"/>
</dbReference>
<dbReference type="EMBL" id="SUMC01000024">
    <property type="protein sequence ID" value="TKA09215.1"/>
    <property type="molecule type" value="Genomic_DNA"/>
</dbReference>
<proteinExistence type="predicted"/>
<dbReference type="Pfam" id="PF01546">
    <property type="entry name" value="Peptidase_M20"/>
    <property type="match status" value="1"/>
</dbReference>
<dbReference type="SUPFAM" id="SSF55031">
    <property type="entry name" value="Bacterial exopeptidase dimerisation domain"/>
    <property type="match status" value="1"/>
</dbReference>
<dbReference type="SUPFAM" id="SSF53187">
    <property type="entry name" value="Zn-dependent exopeptidases"/>
    <property type="match status" value="1"/>
</dbReference>
<evidence type="ECO:0000313" key="4">
    <source>
        <dbReference type="EMBL" id="TKA09215.1"/>
    </source>
</evidence>
<dbReference type="Pfam" id="PF07687">
    <property type="entry name" value="M20_dimer"/>
    <property type="match status" value="1"/>
</dbReference>
<organism evidence="4 5">
    <name type="scientific">Actinacidiphila oryziradicis</name>
    <dbReference type="NCBI Taxonomy" id="2571141"/>
    <lineage>
        <taxon>Bacteria</taxon>
        <taxon>Bacillati</taxon>
        <taxon>Actinomycetota</taxon>
        <taxon>Actinomycetes</taxon>
        <taxon>Kitasatosporales</taxon>
        <taxon>Streptomycetaceae</taxon>
        <taxon>Actinacidiphila</taxon>
    </lineage>
</organism>
<feature type="domain" description="Peptidase M20 dimerisation" evidence="3">
    <location>
        <begin position="168"/>
        <end position="274"/>
    </location>
</feature>
<dbReference type="Proteomes" id="UP000305778">
    <property type="component" value="Unassembled WGS sequence"/>
</dbReference>
<dbReference type="Gene3D" id="3.40.630.10">
    <property type="entry name" value="Zn peptidases"/>
    <property type="match status" value="1"/>
</dbReference>
<gene>
    <name evidence="4" type="ORF">FCI23_24390</name>
</gene>
<name>A0A4U0T7G5_9ACTN</name>
<dbReference type="InterPro" id="IPR002933">
    <property type="entry name" value="Peptidase_M20"/>
</dbReference>
<evidence type="ECO:0000256" key="2">
    <source>
        <dbReference type="ARBA" id="ARBA00022801"/>
    </source>
</evidence>
<dbReference type="OrthoDB" id="7055905at2"/>
<dbReference type="InterPro" id="IPR011650">
    <property type="entry name" value="Peptidase_M20_dimer"/>
</dbReference>
<keyword evidence="1" id="KW-0479">Metal-binding</keyword>
<evidence type="ECO:0000313" key="5">
    <source>
        <dbReference type="Proteomes" id="UP000305778"/>
    </source>
</evidence>
<dbReference type="GO" id="GO:0046872">
    <property type="term" value="F:metal ion binding"/>
    <property type="evidence" value="ECO:0007669"/>
    <property type="project" value="UniProtKB-KW"/>
</dbReference>
<keyword evidence="5" id="KW-1185">Reference proteome</keyword>
<dbReference type="GO" id="GO:0016787">
    <property type="term" value="F:hydrolase activity"/>
    <property type="evidence" value="ECO:0007669"/>
    <property type="project" value="UniProtKB-KW"/>
</dbReference>
<protein>
    <submittedName>
        <fullName evidence="4">M20/M25/M40 family metallo-hydrolase</fullName>
    </submittedName>
</protein>
<dbReference type="Gene3D" id="3.30.70.360">
    <property type="match status" value="1"/>
</dbReference>
<comment type="caution">
    <text evidence="4">The sequence shown here is derived from an EMBL/GenBank/DDBJ whole genome shotgun (WGS) entry which is preliminary data.</text>
</comment>
<evidence type="ECO:0000259" key="3">
    <source>
        <dbReference type="Pfam" id="PF07687"/>
    </source>
</evidence>
<dbReference type="InterPro" id="IPR036264">
    <property type="entry name" value="Bact_exopeptidase_dim_dom"/>
</dbReference>
<reference evidence="4 5" key="1">
    <citation type="submission" date="2019-04" db="EMBL/GenBank/DDBJ databases">
        <title>Streptomyces oryziradicis sp. nov., a novel actinomycete isolated from rhizosphere soil of rice (Oryza sativa L.).</title>
        <authorList>
            <person name="Li C."/>
        </authorList>
    </citation>
    <scope>NUCLEOTIDE SEQUENCE [LARGE SCALE GENOMIC DNA]</scope>
    <source>
        <strain evidence="4 5">NEAU-C40</strain>
    </source>
</reference>
<accession>A0A4U0T7G5</accession>
<sequence>MAMIDQVVSLAQRLVRIPSPSGQERAAVELLAGSMRAQGFAVRIDAAGNAIGTLGRGLPGHPRVVIDGHVDTIPPPAEGDWSRDPFGAEILDGRLYGLGICDQKASLAAAVVGLGSMAQRFAASPGMVSLVASVSEEFMEGAALAYALDVLRPTCVVITEPSELKLMVGHRGRAKLQVEIVGRSAHAARATDGVNAAEALADLLVELRRAPRPNHSRLGYRDITCIDVVSSPFPSVSTVPGRVQARFDVRFLPEDTEEELLALFSHAAARAWKNWPRPPSLSVGTVEVSALTYTGQELAVREIAPGWWTEGALVDTARAALASIGLSDTPGAYSICTNGSLTAGGRGVPTIGFGVGEQHMAHRADEYVHVDALLDGARGYAALAAALLEGQVPDNARECGINTGTTEAH</sequence>